<dbReference type="PANTHER" id="PTHR30024">
    <property type="entry name" value="ALIPHATIC SULFONATES-BINDING PROTEIN-RELATED"/>
    <property type="match status" value="1"/>
</dbReference>
<evidence type="ECO:0000313" key="3">
    <source>
        <dbReference type="EMBL" id="ENO89431.1"/>
    </source>
</evidence>
<evidence type="ECO:0000313" key="4">
    <source>
        <dbReference type="Proteomes" id="UP000013232"/>
    </source>
</evidence>
<dbReference type="PROSITE" id="PS51318">
    <property type="entry name" value="TAT"/>
    <property type="match status" value="1"/>
</dbReference>
<dbReference type="eggNOG" id="COG0715">
    <property type="taxonomic scope" value="Bacteria"/>
</dbReference>
<dbReference type="Proteomes" id="UP000013232">
    <property type="component" value="Unassembled WGS sequence"/>
</dbReference>
<name>N6Y5H5_THAL4</name>
<sequence>MHPDHPADGARRRFLAHGIGAGLGLGCGLMLPRTAAASTSPASVTLRVASYKGQTSYFFDDAGVADTPYKVDYAEFAGGNLIVEAIAGGSIDYGGMSEIPPIFAVDANTPLRIIGVLRGDVNNQVALVPKGSPITDPAQLKGKRVGYVRSTTSHYFLLRLLHDHGLDWRDIEPIALSPQDGLVAFQTGRLDAWVVYGLAVQVVQAQGARVLRTALGYLSGNYLVAAHARAIADPGRRAAIADYLLRERAGLEWINDNPQAWARKISRLTGAAEALFLEQFRQRSEPGRLIAVSDAAIRSQQQVADTFFEHGVLGRRLDVAPLWNRSFDAVLA</sequence>
<dbReference type="SMART" id="SM00062">
    <property type="entry name" value="PBPb"/>
    <property type="match status" value="1"/>
</dbReference>
<evidence type="ECO:0000259" key="2">
    <source>
        <dbReference type="SMART" id="SM00062"/>
    </source>
</evidence>
<proteinExistence type="inferred from homology"/>
<dbReference type="Pfam" id="PF09084">
    <property type="entry name" value="NMT1"/>
    <property type="match status" value="1"/>
</dbReference>
<dbReference type="STRING" id="1123367.GCA_000621305_02992"/>
<dbReference type="InterPro" id="IPR006311">
    <property type="entry name" value="TAT_signal"/>
</dbReference>
<dbReference type="PANTHER" id="PTHR30024:SF48">
    <property type="entry name" value="ABC TRANSPORTER SUBSTRATE-BINDING PROTEIN"/>
    <property type="match status" value="1"/>
</dbReference>
<organism evidence="3 4">
    <name type="scientific">Thauera linaloolentis (strain DSM 12138 / JCM 21573 / CCUG 41526 / CIP 105981 / IAM 15112 / NBRC 102519 / 47Lol)</name>
    <dbReference type="NCBI Taxonomy" id="1123367"/>
    <lineage>
        <taxon>Bacteria</taxon>
        <taxon>Pseudomonadati</taxon>
        <taxon>Pseudomonadota</taxon>
        <taxon>Betaproteobacteria</taxon>
        <taxon>Rhodocyclales</taxon>
        <taxon>Zoogloeaceae</taxon>
        <taxon>Thauera</taxon>
    </lineage>
</organism>
<accession>N6Y5H5</accession>
<protein>
    <submittedName>
        <fullName evidence="3">Nitrate/sulfonate/bicarbonate ABC transporter substrate binding protein family 3</fullName>
    </submittedName>
</protein>
<dbReference type="InterPro" id="IPR015168">
    <property type="entry name" value="SsuA/THI5"/>
</dbReference>
<evidence type="ECO:0000256" key="1">
    <source>
        <dbReference type="ARBA" id="ARBA00010742"/>
    </source>
</evidence>
<dbReference type="InterPro" id="IPR001638">
    <property type="entry name" value="Solute-binding_3/MltF_N"/>
</dbReference>
<comment type="similarity">
    <text evidence="1">Belongs to the bacterial solute-binding protein SsuA/TauA family.</text>
</comment>
<comment type="caution">
    <text evidence="3">The sequence shown here is derived from an EMBL/GenBank/DDBJ whole genome shotgun (WGS) entry which is preliminary data.</text>
</comment>
<feature type="domain" description="Solute-binding protein family 3/N-terminal" evidence="2">
    <location>
        <begin position="45"/>
        <end position="257"/>
    </location>
</feature>
<dbReference type="CDD" id="cd13558">
    <property type="entry name" value="PBP2_SsuA_like_2"/>
    <property type="match status" value="1"/>
</dbReference>
<dbReference type="EMBL" id="AMXE01000014">
    <property type="protein sequence ID" value="ENO89431.1"/>
    <property type="molecule type" value="Genomic_DNA"/>
</dbReference>
<dbReference type="Gene3D" id="3.40.190.10">
    <property type="entry name" value="Periplasmic binding protein-like II"/>
    <property type="match status" value="2"/>
</dbReference>
<dbReference type="SUPFAM" id="SSF53850">
    <property type="entry name" value="Periplasmic binding protein-like II"/>
    <property type="match status" value="1"/>
</dbReference>
<reference evidence="3 4" key="1">
    <citation type="submission" date="2012-09" db="EMBL/GenBank/DDBJ databases">
        <title>Draft Genome Sequences of 6 Strains from Genus Thauera.</title>
        <authorList>
            <person name="Liu B."/>
            <person name="Shapleigh J.P."/>
            <person name="Frostegard A.H."/>
        </authorList>
    </citation>
    <scope>NUCLEOTIDE SEQUENCE [LARGE SCALE GENOMIC DNA]</scope>
    <source>
        <strain evidence="4">47Lol / DSM 12138</strain>
    </source>
</reference>
<gene>
    <name evidence="3" type="ORF">C666_05910</name>
</gene>
<dbReference type="OrthoDB" id="286202at2"/>
<dbReference type="RefSeq" id="WP_004335441.1">
    <property type="nucleotide sequence ID" value="NZ_AMXE01000014.1"/>
</dbReference>
<dbReference type="AlphaFoldDB" id="N6Y5H5"/>
<keyword evidence="4" id="KW-1185">Reference proteome</keyword>